<dbReference type="EMBL" id="CM046391">
    <property type="protein sequence ID" value="KAI8559739.1"/>
    <property type="molecule type" value="Genomic_DNA"/>
</dbReference>
<dbReference type="Proteomes" id="UP001062846">
    <property type="component" value="Chromosome 4"/>
</dbReference>
<sequence>MRPTRILTPMTEHVDSVGGREVVDRPEDRGGPMTVDPVEQKPVEAVDGVRAAVTTGGDGREDQEQGGSDEGNPRVAEAGPHVRDEIGALGPNADPVSPSTAVGSSVVISGNLGDTSGSGTRGNDIEVRQTPPRDSAKGKGAVGAEAETTEVTTVEIREVDIAFRPVATAATSSSHVPITKYDVVEHLPDKMLAKLLKDNPVIGEMVLKAKEDRARAIEASEAAKRAGREPGQRGLRRTWRPRRGL</sequence>
<gene>
    <name evidence="1" type="ORF">RHMOL_Rhmol04G0197800</name>
</gene>
<accession>A0ACC0P3F6</accession>
<organism evidence="1 2">
    <name type="scientific">Rhododendron molle</name>
    <name type="common">Chinese azalea</name>
    <name type="synonym">Azalea mollis</name>
    <dbReference type="NCBI Taxonomy" id="49168"/>
    <lineage>
        <taxon>Eukaryota</taxon>
        <taxon>Viridiplantae</taxon>
        <taxon>Streptophyta</taxon>
        <taxon>Embryophyta</taxon>
        <taxon>Tracheophyta</taxon>
        <taxon>Spermatophyta</taxon>
        <taxon>Magnoliopsida</taxon>
        <taxon>eudicotyledons</taxon>
        <taxon>Gunneridae</taxon>
        <taxon>Pentapetalae</taxon>
        <taxon>asterids</taxon>
        <taxon>Ericales</taxon>
        <taxon>Ericaceae</taxon>
        <taxon>Ericoideae</taxon>
        <taxon>Rhodoreae</taxon>
        <taxon>Rhododendron</taxon>
    </lineage>
</organism>
<comment type="caution">
    <text evidence="1">The sequence shown here is derived from an EMBL/GenBank/DDBJ whole genome shotgun (WGS) entry which is preliminary data.</text>
</comment>
<evidence type="ECO:0000313" key="1">
    <source>
        <dbReference type="EMBL" id="KAI8559739.1"/>
    </source>
</evidence>
<proteinExistence type="predicted"/>
<name>A0ACC0P3F6_RHOML</name>
<reference evidence="1" key="1">
    <citation type="submission" date="2022-02" db="EMBL/GenBank/DDBJ databases">
        <title>Plant Genome Project.</title>
        <authorList>
            <person name="Zhang R.-G."/>
        </authorList>
    </citation>
    <scope>NUCLEOTIDE SEQUENCE</scope>
    <source>
        <strain evidence="1">AT1</strain>
    </source>
</reference>
<protein>
    <submittedName>
        <fullName evidence="1">Uncharacterized protein</fullName>
    </submittedName>
</protein>
<evidence type="ECO:0000313" key="2">
    <source>
        <dbReference type="Proteomes" id="UP001062846"/>
    </source>
</evidence>
<keyword evidence="2" id="KW-1185">Reference proteome</keyword>